<name>A0A915KMU7_ROMCU</name>
<reference evidence="2" key="1">
    <citation type="submission" date="2022-11" db="UniProtKB">
        <authorList>
            <consortium name="WormBaseParasite"/>
        </authorList>
    </citation>
    <scope>IDENTIFICATION</scope>
</reference>
<proteinExistence type="predicted"/>
<accession>A0A915KMU7</accession>
<organism evidence="1 2">
    <name type="scientific">Romanomermis culicivorax</name>
    <name type="common">Nematode worm</name>
    <dbReference type="NCBI Taxonomy" id="13658"/>
    <lineage>
        <taxon>Eukaryota</taxon>
        <taxon>Metazoa</taxon>
        <taxon>Ecdysozoa</taxon>
        <taxon>Nematoda</taxon>
        <taxon>Enoplea</taxon>
        <taxon>Dorylaimia</taxon>
        <taxon>Mermithida</taxon>
        <taxon>Mermithoidea</taxon>
        <taxon>Mermithidae</taxon>
        <taxon>Romanomermis</taxon>
    </lineage>
</organism>
<dbReference type="WBParaSite" id="nRc.2.0.1.t39364-RA">
    <property type="protein sequence ID" value="nRc.2.0.1.t39364-RA"/>
    <property type="gene ID" value="nRc.2.0.1.g39364"/>
</dbReference>
<evidence type="ECO:0000313" key="2">
    <source>
        <dbReference type="WBParaSite" id="nRc.2.0.1.t39364-RA"/>
    </source>
</evidence>
<sequence length="62" mass="6886">MASKPDDSGFNLSSNSSTVKFLVDERSNDVQTNLEITINAWSIKFGTCNEDKQGILMQQFAL</sequence>
<dbReference type="AlphaFoldDB" id="A0A915KMU7"/>
<evidence type="ECO:0000313" key="1">
    <source>
        <dbReference type="Proteomes" id="UP000887565"/>
    </source>
</evidence>
<protein>
    <submittedName>
        <fullName evidence="2">Uncharacterized protein</fullName>
    </submittedName>
</protein>
<keyword evidence="1" id="KW-1185">Reference proteome</keyword>
<dbReference type="Proteomes" id="UP000887565">
    <property type="component" value="Unplaced"/>
</dbReference>